<dbReference type="RefSeq" id="WP_105356285.1">
    <property type="nucleotide sequence ID" value="NZ_PUIA01000057.1"/>
</dbReference>
<reference evidence="1 2" key="1">
    <citation type="submission" date="2018-02" db="EMBL/GenBank/DDBJ databases">
        <title>Comparative genomes isolates from brazilian mangrove.</title>
        <authorList>
            <person name="Araujo J.E."/>
            <person name="Taketani R.G."/>
            <person name="Silva M.C.P."/>
            <person name="Loureco M.V."/>
            <person name="Andreote F.D."/>
        </authorList>
    </citation>
    <scope>NUCLEOTIDE SEQUENCE [LARGE SCALE GENOMIC DNA]</scope>
    <source>
        <strain evidence="1 2">HEX-2 MGV</strain>
    </source>
</reference>
<evidence type="ECO:0000313" key="1">
    <source>
        <dbReference type="EMBL" id="PQO27488.1"/>
    </source>
</evidence>
<proteinExistence type="predicted"/>
<dbReference type="Pfam" id="PF20607">
    <property type="entry name" value="DUF6800"/>
    <property type="match status" value="1"/>
</dbReference>
<dbReference type="AlphaFoldDB" id="A0A2S8F5P8"/>
<organism evidence="1 2">
    <name type="scientific">Blastopirellula marina</name>
    <dbReference type="NCBI Taxonomy" id="124"/>
    <lineage>
        <taxon>Bacteria</taxon>
        <taxon>Pseudomonadati</taxon>
        <taxon>Planctomycetota</taxon>
        <taxon>Planctomycetia</taxon>
        <taxon>Pirellulales</taxon>
        <taxon>Pirellulaceae</taxon>
        <taxon>Blastopirellula</taxon>
    </lineage>
</organism>
<name>A0A2S8F5P8_9BACT</name>
<evidence type="ECO:0000313" key="2">
    <source>
        <dbReference type="Proteomes" id="UP000240009"/>
    </source>
</evidence>
<dbReference type="InterPro" id="IPR046479">
    <property type="entry name" value="DUF6800"/>
</dbReference>
<accession>A0A2S8F5P8</accession>
<dbReference type="OrthoDB" id="292404at2"/>
<protein>
    <submittedName>
        <fullName evidence="1">Uncharacterized protein</fullName>
    </submittedName>
</protein>
<sequence>MPVINERHQELKRRRHRKKVYAKFKAKLAKNPSNDEKRKIAGKLRKLTPAAEELIQRWGLDV</sequence>
<dbReference type="Proteomes" id="UP000240009">
    <property type="component" value="Unassembled WGS sequence"/>
</dbReference>
<comment type="caution">
    <text evidence="1">The sequence shown here is derived from an EMBL/GenBank/DDBJ whole genome shotgun (WGS) entry which is preliminary data.</text>
</comment>
<gene>
    <name evidence="1" type="ORF">C5Y96_18305</name>
</gene>
<dbReference type="EMBL" id="PUIA01000057">
    <property type="protein sequence ID" value="PQO27488.1"/>
    <property type="molecule type" value="Genomic_DNA"/>
</dbReference>